<dbReference type="EMBL" id="JASBWR010000075">
    <property type="protein sequence ID" value="KAJ9098541.1"/>
    <property type="molecule type" value="Genomic_DNA"/>
</dbReference>
<evidence type="ECO:0000313" key="1">
    <source>
        <dbReference type="EMBL" id="KAJ9098541.1"/>
    </source>
</evidence>
<sequence length="178" mass="19616">MEPIIPEIVSYAILFPGLVRQLPPGPPPKLINHAILSGTHPAGVQNTGWRLNHQTMAHRTPDDEMERMMSKSDVKRARCEAILESRLRKALVNLSAQLRPFGKLILRTGDLQLTLVSQDLSLQRMLLNEQLSDADDSEPPFKLTAPVKADLPKTLIKPLSNTAKKTTSASCITTSPVP</sequence>
<reference evidence="1" key="1">
    <citation type="submission" date="2023-04" db="EMBL/GenBank/DDBJ databases">
        <title>Draft Genome sequencing of Naganishia species isolated from polar environments using Oxford Nanopore Technology.</title>
        <authorList>
            <person name="Leo P."/>
            <person name="Venkateswaran K."/>
        </authorList>
    </citation>
    <scope>NUCLEOTIDE SEQUENCE</scope>
    <source>
        <strain evidence="1">MNA-CCFEE 5261</strain>
    </source>
</reference>
<gene>
    <name evidence="1" type="ORF">QFC19_006309</name>
</gene>
<organism evidence="1 2">
    <name type="scientific">Naganishia cerealis</name>
    <dbReference type="NCBI Taxonomy" id="610337"/>
    <lineage>
        <taxon>Eukaryota</taxon>
        <taxon>Fungi</taxon>
        <taxon>Dikarya</taxon>
        <taxon>Basidiomycota</taxon>
        <taxon>Agaricomycotina</taxon>
        <taxon>Tremellomycetes</taxon>
        <taxon>Filobasidiales</taxon>
        <taxon>Filobasidiaceae</taxon>
        <taxon>Naganishia</taxon>
    </lineage>
</organism>
<protein>
    <submittedName>
        <fullName evidence="1">Uncharacterized protein</fullName>
    </submittedName>
</protein>
<proteinExistence type="predicted"/>
<keyword evidence="2" id="KW-1185">Reference proteome</keyword>
<name>A0ACC2VHH6_9TREE</name>
<accession>A0ACC2VHH6</accession>
<dbReference type="Proteomes" id="UP001241377">
    <property type="component" value="Unassembled WGS sequence"/>
</dbReference>
<evidence type="ECO:0000313" key="2">
    <source>
        <dbReference type="Proteomes" id="UP001241377"/>
    </source>
</evidence>
<comment type="caution">
    <text evidence="1">The sequence shown here is derived from an EMBL/GenBank/DDBJ whole genome shotgun (WGS) entry which is preliminary data.</text>
</comment>